<feature type="domain" description="MULE transposase" evidence="2">
    <location>
        <begin position="206"/>
        <end position="301"/>
    </location>
</feature>
<dbReference type="InterPro" id="IPR018289">
    <property type="entry name" value="MULE_transposase_dom"/>
</dbReference>
<evidence type="ECO:0000313" key="3">
    <source>
        <dbReference type="EnsemblPlants" id="cds.evm.model.01.479"/>
    </source>
</evidence>
<dbReference type="Pfam" id="PF10551">
    <property type="entry name" value="MULE"/>
    <property type="match status" value="1"/>
</dbReference>
<dbReference type="Gramene" id="evm.model.01.479">
    <property type="protein sequence ID" value="cds.evm.model.01.479"/>
    <property type="gene ID" value="evm.TU.01.479"/>
</dbReference>
<evidence type="ECO:0000259" key="2">
    <source>
        <dbReference type="Pfam" id="PF10551"/>
    </source>
</evidence>
<proteinExistence type="predicted"/>
<feature type="domain" description="Transposase MuDR plant" evidence="1">
    <location>
        <begin position="13"/>
        <end position="71"/>
    </location>
</feature>
<dbReference type="EnsemblPlants" id="evm.model.01.479">
    <property type="protein sequence ID" value="cds.evm.model.01.479"/>
    <property type="gene ID" value="evm.TU.01.479"/>
</dbReference>
<keyword evidence="4" id="KW-1185">Reference proteome</keyword>
<protein>
    <recommendedName>
        <fullName evidence="5">MULE transposase domain-containing protein</fullName>
    </recommendedName>
</protein>
<dbReference type="Pfam" id="PF03108">
    <property type="entry name" value="DBD_Tnp_Mut"/>
    <property type="match status" value="1"/>
</dbReference>
<name>A0A803NPC7_CANSA</name>
<reference evidence="3" key="1">
    <citation type="submission" date="2018-11" db="EMBL/GenBank/DDBJ databases">
        <authorList>
            <person name="Grassa J C."/>
        </authorList>
    </citation>
    <scope>NUCLEOTIDE SEQUENCE [LARGE SCALE GENOMIC DNA]</scope>
</reference>
<dbReference type="PANTHER" id="PTHR31973:SF199">
    <property type="entry name" value="SWIM-TYPE DOMAIN-CONTAINING PROTEIN"/>
    <property type="match status" value="1"/>
</dbReference>
<evidence type="ECO:0000259" key="1">
    <source>
        <dbReference type="Pfam" id="PF03108"/>
    </source>
</evidence>
<reference evidence="3" key="2">
    <citation type="submission" date="2021-03" db="UniProtKB">
        <authorList>
            <consortium name="EnsemblPlants"/>
        </authorList>
    </citation>
    <scope>IDENTIFICATION</scope>
</reference>
<dbReference type="EMBL" id="UZAU01000016">
    <property type="status" value="NOT_ANNOTATED_CDS"/>
    <property type="molecule type" value="Genomic_DNA"/>
</dbReference>
<accession>A0A803NPC7</accession>
<organism evidence="3 4">
    <name type="scientific">Cannabis sativa</name>
    <name type="common">Hemp</name>
    <name type="synonym">Marijuana</name>
    <dbReference type="NCBI Taxonomy" id="3483"/>
    <lineage>
        <taxon>Eukaryota</taxon>
        <taxon>Viridiplantae</taxon>
        <taxon>Streptophyta</taxon>
        <taxon>Embryophyta</taxon>
        <taxon>Tracheophyta</taxon>
        <taxon>Spermatophyta</taxon>
        <taxon>Magnoliopsida</taxon>
        <taxon>eudicotyledons</taxon>
        <taxon>Gunneridae</taxon>
        <taxon>Pentapetalae</taxon>
        <taxon>rosids</taxon>
        <taxon>fabids</taxon>
        <taxon>Rosales</taxon>
        <taxon>Cannabaceae</taxon>
        <taxon>Cannabis</taxon>
    </lineage>
</organism>
<dbReference type="OMA" id="VENNENW"/>
<dbReference type="Proteomes" id="UP000596661">
    <property type="component" value="Chromosome 1"/>
</dbReference>
<dbReference type="PANTHER" id="PTHR31973">
    <property type="entry name" value="POLYPROTEIN, PUTATIVE-RELATED"/>
    <property type="match status" value="1"/>
</dbReference>
<evidence type="ECO:0000313" key="4">
    <source>
        <dbReference type="Proteomes" id="UP000596661"/>
    </source>
</evidence>
<sequence>MNLIRGLNLRRSKGMLFLTNEHLRKALNDYFVTSDREFKYVSNDSLRIRAKCKGNGCTWILYAIRMRDDGTTFRINKMKNEHNCGIVFKNSSVDEDWITKNYLEKFRQNPNMNLKSYRQMTSDSKYSKVSSWTFYRAKNKARYIIDGSVKDQYAILHDYCTQILNLNPGSTTLIKTNLVNEKRVFERVYICLATCKVGFKYCRPILGLDGCFLKGYCKGMLLAAIRIDANNSMFPLAYAVVEKENTGSWTWFLGLVKEDLNVVDTRSFTFISDRHNGLEKALGTIFEDSDIRFCVRHLYENFKKDFPGLLLKQALWACVRSTTSEEFKRKMNDLKKISEPAYNWLMKKAPT</sequence>
<evidence type="ECO:0008006" key="5">
    <source>
        <dbReference type="Google" id="ProtNLM"/>
    </source>
</evidence>
<dbReference type="AlphaFoldDB" id="A0A803NPC7"/>
<dbReference type="InterPro" id="IPR004332">
    <property type="entry name" value="Transposase_MuDR"/>
</dbReference>